<keyword evidence="1" id="KW-0472">Membrane</keyword>
<keyword evidence="1" id="KW-1133">Transmembrane helix</keyword>
<dbReference type="EMBL" id="JACOGI010000001">
    <property type="protein sequence ID" value="MBC3515889.1"/>
    <property type="molecule type" value="Genomic_DNA"/>
</dbReference>
<sequence length="74" mass="8091">MKKVILGSIMFLSGAISVALVLAGSMANEWTVNGRFSSWWNIQQYGLMPIIYIFCGLAVIGLAIAIWGVLDKKN</sequence>
<reference evidence="2" key="1">
    <citation type="submission" date="2020-08" db="EMBL/GenBank/DDBJ databases">
        <authorList>
            <person name="Liu C."/>
            <person name="Sun Q."/>
        </authorList>
    </citation>
    <scope>NUCLEOTIDE SEQUENCE</scope>
    <source>
        <strain evidence="2">NSJ-65</strain>
    </source>
</reference>
<dbReference type="Proteomes" id="UP000597668">
    <property type="component" value="Unassembled WGS sequence"/>
</dbReference>
<keyword evidence="1" id="KW-0812">Transmembrane</keyword>
<evidence type="ECO:0000313" key="2">
    <source>
        <dbReference type="EMBL" id="MBC3515889.1"/>
    </source>
</evidence>
<gene>
    <name evidence="2" type="ORF">H8K20_05705</name>
</gene>
<protein>
    <submittedName>
        <fullName evidence="2">Uncharacterized protein</fullName>
    </submittedName>
</protein>
<organism evidence="2 3">
    <name type="scientific">Neobittarella massiliensis</name>
    <name type="common">ex Bilen et al. 2018</name>
    <dbReference type="NCBI Taxonomy" id="2041842"/>
    <lineage>
        <taxon>Bacteria</taxon>
        <taxon>Bacillati</taxon>
        <taxon>Bacillota</taxon>
        <taxon>Clostridia</taxon>
        <taxon>Eubacteriales</taxon>
        <taxon>Oscillospiraceae</taxon>
        <taxon>Neobittarella (ex Bilen et al. 2018)</taxon>
    </lineage>
</organism>
<proteinExistence type="predicted"/>
<keyword evidence="3" id="KW-1185">Reference proteome</keyword>
<evidence type="ECO:0000313" key="3">
    <source>
        <dbReference type="Proteomes" id="UP000597668"/>
    </source>
</evidence>
<accession>A0A8J6ILV1</accession>
<evidence type="ECO:0000256" key="1">
    <source>
        <dbReference type="SAM" id="Phobius"/>
    </source>
</evidence>
<comment type="caution">
    <text evidence="2">The sequence shown here is derived from an EMBL/GenBank/DDBJ whole genome shotgun (WGS) entry which is preliminary data.</text>
</comment>
<dbReference type="AlphaFoldDB" id="A0A8J6ILV1"/>
<feature type="transmembrane region" description="Helical" evidence="1">
    <location>
        <begin position="47"/>
        <end position="70"/>
    </location>
</feature>
<dbReference type="RefSeq" id="WP_129589396.1">
    <property type="nucleotide sequence ID" value="NZ_JACOGI010000001.1"/>
</dbReference>
<name>A0A8J6ILV1_9FIRM</name>
<dbReference type="OrthoDB" id="1858453at2"/>